<feature type="domain" description="Rho-GAP" evidence="7">
    <location>
        <begin position="849"/>
        <end position="1042"/>
    </location>
</feature>
<evidence type="ECO:0000256" key="4">
    <source>
        <dbReference type="ARBA" id="ARBA00022490"/>
    </source>
</evidence>
<reference evidence="9" key="2">
    <citation type="submission" date="2025-08" db="UniProtKB">
        <authorList>
            <consortium name="RefSeq"/>
        </authorList>
    </citation>
    <scope>IDENTIFICATION</scope>
    <source>
        <tissue evidence="9">Blood</tissue>
    </source>
</reference>
<dbReference type="Pfam" id="PF00169">
    <property type="entry name" value="PH"/>
    <property type="match status" value="1"/>
</dbReference>
<keyword evidence="8" id="KW-1185">Reference proteome</keyword>
<dbReference type="CTD" id="326745"/>
<evidence type="ECO:0000259" key="7">
    <source>
        <dbReference type="PROSITE" id="PS50238"/>
    </source>
</evidence>
<feature type="compositionally biased region" description="Basic and acidic residues" evidence="5">
    <location>
        <begin position="1395"/>
        <end position="1404"/>
    </location>
</feature>
<evidence type="ECO:0000256" key="5">
    <source>
        <dbReference type="SAM" id="MobiDB-lite"/>
    </source>
</evidence>
<proteinExistence type="predicted"/>
<dbReference type="InterPro" id="IPR001849">
    <property type="entry name" value="PH_domain"/>
</dbReference>
<dbReference type="SMART" id="SM00324">
    <property type="entry name" value="RhoGAP"/>
    <property type="match status" value="1"/>
</dbReference>
<dbReference type="Gene3D" id="2.30.29.30">
    <property type="entry name" value="Pleckstrin-homology domain (PH domain)/Phosphotyrosine-binding domain (PTB)"/>
    <property type="match status" value="1"/>
</dbReference>
<evidence type="ECO:0000313" key="8">
    <source>
        <dbReference type="Proteomes" id="UP000221080"/>
    </source>
</evidence>
<feature type="region of interest" description="Disordered" evidence="5">
    <location>
        <begin position="404"/>
        <end position="482"/>
    </location>
</feature>
<dbReference type="InterPro" id="IPR011993">
    <property type="entry name" value="PH-like_dom_sf"/>
</dbReference>
<feature type="compositionally biased region" description="Polar residues" evidence="5">
    <location>
        <begin position="404"/>
        <end position="415"/>
    </location>
</feature>
<evidence type="ECO:0000256" key="2">
    <source>
        <dbReference type="ARBA" id="ARBA00004496"/>
    </source>
</evidence>
<name>A0A2D0RBK9_ICTPU</name>
<feature type="region of interest" description="Disordered" evidence="5">
    <location>
        <begin position="794"/>
        <end position="840"/>
    </location>
</feature>
<dbReference type="OrthoDB" id="6281275at2759"/>
<dbReference type="GeneID" id="108267702"/>
<dbReference type="InterPro" id="IPR008936">
    <property type="entry name" value="Rho_GTPase_activation_prot"/>
</dbReference>
<keyword evidence="3" id="KW-0343">GTPase activation</keyword>
<dbReference type="Gene3D" id="1.10.555.10">
    <property type="entry name" value="Rho GTPase activation protein"/>
    <property type="match status" value="1"/>
</dbReference>
<feature type="compositionally biased region" description="Polar residues" evidence="5">
    <location>
        <begin position="433"/>
        <end position="442"/>
    </location>
</feature>
<dbReference type="GO" id="GO:0005737">
    <property type="term" value="C:cytoplasm"/>
    <property type="evidence" value="ECO:0007669"/>
    <property type="project" value="UniProtKB-SubCell"/>
</dbReference>
<dbReference type="Gene3D" id="1.20.5.220">
    <property type="match status" value="1"/>
</dbReference>
<accession>A0A2D0RBK9</accession>
<dbReference type="PROSITE" id="PS50238">
    <property type="entry name" value="RHOGAP"/>
    <property type="match status" value="1"/>
</dbReference>
<keyword evidence="4" id="KW-0963">Cytoplasm</keyword>
<feature type="compositionally biased region" description="Basic and acidic residues" evidence="5">
    <location>
        <begin position="1143"/>
        <end position="1186"/>
    </location>
</feature>
<dbReference type="GO" id="GO:0007165">
    <property type="term" value="P:signal transduction"/>
    <property type="evidence" value="ECO:0007669"/>
    <property type="project" value="InterPro"/>
</dbReference>
<feature type="region of interest" description="Disordered" evidence="5">
    <location>
        <begin position="321"/>
        <end position="389"/>
    </location>
</feature>
<dbReference type="SUPFAM" id="SSF50729">
    <property type="entry name" value="PH domain-like"/>
    <property type="match status" value="1"/>
</dbReference>
<gene>
    <name evidence="9" type="primary">arhgap21b</name>
</gene>
<dbReference type="FunFam" id="1.10.555.10:FF:000014">
    <property type="entry name" value="Rho GTPase activating protein 21"/>
    <property type="match status" value="1"/>
</dbReference>
<feature type="compositionally biased region" description="Polar residues" evidence="5">
    <location>
        <begin position="1248"/>
        <end position="1258"/>
    </location>
</feature>
<reference evidence="8" key="1">
    <citation type="journal article" date="2016" name="Nat. Commun.">
        <title>The channel catfish genome sequence provides insights into the evolution of scale formation in teleosts.</title>
        <authorList>
            <person name="Liu Z."/>
            <person name="Liu S."/>
            <person name="Yao J."/>
            <person name="Bao L."/>
            <person name="Zhang J."/>
            <person name="Li Y."/>
            <person name="Jiang C."/>
            <person name="Sun L."/>
            <person name="Wang R."/>
            <person name="Zhang Y."/>
            <person name="Zhou T."/>
            <person name="Zeng Q."/>
            <person name="Fu Q."/>
            <person name="Gao S."/>
            <person name="Li N."/>
            <person name="Koren S."/>
            <person name="Jiang Y."/>
            <person name="Zimin A."/>
            <person name="Xu P."/>
            <person name="Phillippy A.M."/>
            <person name="Geng X."/>
            <person name="Song L."/>
            <person name="Sun F."/>
            <person name="Li C."/>
            <person name="Wang X."/>
            <person name="Chen A."/>
            <person name="Jin Y."/>
            <person name="Yuan Z."/>
            <person name="Yang Y."/>
            <person name="Tan S."/>
            <person name="Peatman E."/>
            <person name="Lu J."/>
            <person name="Qin Z."/>
            <person name="Dunham R."/>
            <person name="Li Z."/>
            <person name="Sonstegard T."/>
            <person name="Feng J."/>
            <person name="Danzmann R.G."/>
            <person name="Schroeder S."/>
            <person name="Scheffler B."/>
            <person name="Duke M.V."/>
            <person name="Ballard L."/>
            <person name="Kucuktas H."/>
            <person name="Kaltenboeck L."/>
            <person name="Liu H."/>
            <person name="Armbruster J."/>
            <person name="Xie Y."/>
            <person name="Kirby M.L."/>
            <person name="Tian Y."/>
            <person name="Flanagan M.E."/>
            <person name="Mu W."/>
            <person name="Waldbieser G.C."/>
        </authorList>
    </citation>
    <scope>NUCLEOTIDE SEQUENCE [LARGE SCALE GENOMIC DNA]</scope>
    <source>
        <strain evidence="8">SDA103</strain>
    </source>
</reference>
<dbReference type="InterPro" id="IPR000198">
    <property type="entry name" value="RhoGAP_dom"/>
</dbReference>
<dbReference type="SMART" id="SM00233">
    <property type="entry name" value="PH"/>
    <property type="match status" value="1"/>
</dbReference>
<feature type="region of interest" description="Disordered" evidence="5">
    <location>
        <begin position="230"/>
        <end position="288"/>
    </location>
</feature>
<feature type="compositionally biased region" description="Basic and acidic residues" evidence="5">
    <location>
        <begin position="1307"/>
        <end position="1324"/>
    </location>
</feature>
<feature type="compositionally biased region" description="Polar residues" evidence="5">
    <location>
        <begin position="1053"/>
        <end position="1065"/>
    </location>
</feature>
<dbReference type="RefSeq" id="XP_017327531.1">
    <property type="nucleotide sequence ID" value="XM_017472042.3"/>
</dbReference>
<dbReference type="CDD" id="cd04395">
    <property type="entry name" value="RhoGAP_ARHGAP21"/>
    <property type="match status" value="1"/>
</dbReference>
<organism evidence="8 9">
    <name type="scientific">Ictalurus punctatus</name>
    <name type="common">Channel catfish</name>
    <name type="synonym">Silurus punctatus</name>
    <dbReference type="NCBI Taxonomy" id="7998"/>
    <lineage>
        <taxon>Eukaryota</taxon>
        <taxon>Metazoa</taxon>
        <taxon>Chordata</taxon>
        <taxon>Craniata</taxon>
        <taxon>Vertebrata</taxon>
        <taxon>Euteleostomi</taxon>
        <taxon>Actinopterygii</taxon>
        <taxon>Neopterygii</taxon>
        <taxon>Teleostei</taxon>
        <taxon>Ostariophysi</taxon>
        <taxon>Siluriformes</taxon>
        <taxon>Ictaluridae</taxon>
        <taxon>Ictalurus</taxon>
    </lineage>
</organism>
<protein>
    <submittedName>
        <fullName evidence="9">Rho GTPase-activating protein 21 isoform X6</fullName>
    </submittedName>
</protein>
<feature type="domain" description="PH" evidence="6">
    <location>
        <begin position="632"/>
        <end position="744"/>
    </location>
</feature>
<feature type="compositionally biased region" description="Polar residues" evidence="5">
    <location>
        <begin position="1227"/>
        <end position="1239"/>
    </location>
</feature>
<feature type="compositionally biased region" description="Low complexity" evidence="5">
    <location>
        <begin position="422"/>
        <end position="432"/>
    </location>
</feature>
<dbReference type="Proteomes" id="UP000221080">
    <property type="component" value="Chromosome 7"/>
</dbReference>
<feature type="region of interest" description="Disordered" evidence="5">
    <location>
        <begin position="1304"/>
        <end position="1324"/>
    </location>
</feature>
<sequence length="1575" mass="175372">MITEVRFSAVASAGNRSPLSSVSLRTRLVTQQAYSQDAYLKSHHAYSGNARHIPKPPPICYPRVDCKPLGMAEATEITASGGLQSDLGYRVEIPVPPSPPPRIPKTQTAVCVCNESVRTVVVPADVHMSHVVPGEYSHTGPDPMLMRTRSYVHPCKPDLYSPGYHGDSFAVPPPRYHPSSSSASSASHQNIDWRTYQTYREYIDHKGLHTYSRTIQERLDSLRAAASQTSSNFAQKATWGNKIRRRSMSHDRSFQGPPMLPPRSASQDRMTGAERMSRAQDWPPRSVSSDGIIRNARFHSTDYVEHGEMALWPVDLRGYGRTEQGPRPNRQPVPQRPVIYPHSYGNNVRGRSGPHQLSCRTDIPPPAVSSDRISRVGKNQPKEAQLCKDQRLLSNHVAVSVASLQSRTRAETMQSPEPVKESSSSQRSTSCSVPTPQRQSQPGAPGQRVHPRDLKGLPVNGCSPVEGVVMREKPTGGKSTPLRHPSYIQAQEHQDSLFGSANLNESLDSIPFIDEPASPSLDQEASHISALAVMSTAQSAEADSPSSHTPSPQMRRQLSHDQESLRSAILEQSGTKTERSKSYDEGLDTYREEGRRRSSKPSLKVFRKVLDGHKLSDDSSSRRDSSSDIFTDYFKEGWLHFRQLNTDKSKRVGGGMRVWKQMYAVLRGHSVFLYKDRKEAHLHSQLDDEPQQVSIKACLIDISYSDTKRKNVFRLTTSDCEYLFQAESRDDMLSWIRAIQENSNDENAGVTSTDLISRKIKEYISMSAPTSKTEPSPKALRQSLSIKHTLLGVTAGKSQSTHSPRNEQDRSSKDDSSPPRDKAAWKRGIPGLKKKQQEKKPTVGVMFGVRLDNCPPAHNNRFVPLIVEVCCKLVEERGLEYTGIYRVPGNNAAISSMQEELDTKGLTDIDLHDDKWRDLNVISSLLKSFFRKLPDPLFTNEKYSDFIEANRTEDGVERLKTLKRLIHELPEHHYETLKFLSGHLKTVSENCEKNKMEPRNLAIVFGPTLVRSSEDNMTHMVTHMPDQYKIVETLIQQYDWFFSEDGDEEPVTSVEQESTVQSQPVPNIDHLLTNIGRTAPSPGDVSDSATSDSAKSKQGSLGSGKDQYSRELLRSSIFASRKRKKPKDKPQMSSSEDDLDASFSKKELQDESEPKNERNEEVKSKAGVCVRDRVEKPDDDSQRSEKSIVNVPTEFKSDILPLKPAQSDKSGESPKKHRAHRERELVRQNSLSDPPSTSYDEGCVSDLGTLNSTSSQASGPRIRQGRIPGPWMESAGAEVCSITSDYSTTSSMTFLMGIESTALSPAHDADDERSELISEGRNIDSDSESNLSVFALARDDSRSEDVSSVREEGGVTPFQNSPGLLVSQRIVAGDTLARKRGSRQKTDSESSTDGMRSDKESRTSKMLDVVKGKNGENEPIWRIKITDRLKCRLRASADDMFGVGSQRTRSPETRSKRKTNIRRRHTMGGQRDFAELSVITGAELSAMDRLKPKCSSQDFSIADWIVRERHRTSNPEVSLENSDLFSAGASGSSSGMLNGDAAVAAQLKSFSLASDAHPHKLSGAQVVRSRFYQYL</sequence>
<feature type="region of interest" description="Disordered" evidence="5">
    <location>
        <begin position="1342"/>
        <end position="1362"/>
    </location>
</feature>
<evidence type="ECO:0000256" key="3">
    <source>
        <dbReference type="ARBA" id="ARBA00022468"/>
    </source>
</evidence>
<dbReference type="Pfam" id="PF00620">
    <property type="entry name" value="RhoGAP"/>
    <property type="match status" value="1"/>
</dbReference>
<feature type="region of interest" description="Disordered" evidence="5">
    <location>
        <begin position="1046"/>
        <end position="1272"/>
    </location>
</feature>
<dbReference type="GO" id="GO:0005096">
    <property type="term" value="F:GTPase activator activity"/>
    <property type="evidence" value="ECO:0007669"/>
    <property type="project" value="UniProtKB-KW"/>
</dbReference>
<feature type="compositionally biased region" description="Basic and acidic residues" evidence="5">
    <location>
        <begin position="804"/>
        <end position="824"/>
    </location>
</feature>
<evidence type="ECO:0000313" key="9">
    <source>
        <dbReference type="RefSeq" id="XP_017327531.1"/>
    </source>
</evidence>
<feature type="compositionally biased region" description="Basic and acidic residues" evidence="5">
    <location>
        <begin position="576"/>
        <end position="596"/>
    </location>
</feature>
<feature type="compositionally biased region" description="Basic and acidic residues" evidence="5">
    <location>
        <begin position="1342"/>
        <end position="1353"/>
    </location>
</feature>
<dbReference type="PANTHER" id="PTHR23175">
    <property type="entry name" value="PDZ DOMAIN-CONTAINING PROTEIN"/>
    <property type="match status" value="1"/>
</dbReference>
<dbReference type="PROSITE" id="PS50003">
    <property type="entry name" value="PH_DOMAIN"/>
    <property type="match status" value="1"/>
</dbReference>
<feature type="compositionally biased region" description="Polar residues" evidence="5">
    <location>
        <begin position="535"/>
        <end position="556"/>
    </location>
</feature>
<comment type="subcellular location">
    <subcellularLocation>
        <location evidence="2">Cytoplasm</location>
    </subcellularLocation>
    <subcellularLocation>
        <location evidence="1">Endomembrane system</location>
        <topology evidence="1">Peripheral membrane protein</topology>
    </subcellularLocation>
</comment>
<dbReference type="PANTHER" id="PTHR23175:SF16">
    <property type="entry name" value="RHO GTPASE-ACTIVATING PROTEIN 21"/>
    <property type="match status" value="1"/>
</dbReference>
<dbReference type="GO" id="GO:0012505">
    <property type="term" value="C:endomembrane system"/>
    <property type="evidence" value="ECO:0007669"/>
    <property type="project" value="UniProtKB-SubCell"/>
</dbReference>
<dbReference type="CDD" id="cd01253">
    <property type="entry name" value="PH_ARHGAP21-like"/>
    <property type="match status" value="1"/>
</dbReference>
<feature type="region of interest" description="Disordered" evidence="5">
    <location>
        <begin position="535"/>
        <end position="601"/>
    </location>
</feature>
<evidence type="ECO:0000256" key="1">
    <source>
        <dbReference type="ARBA" id="ARBA00004184"/>
    </source>
</evidence>
<feature type="region of interest" description="Disordered" evidence="5">
    <location>
        <begin position="1375"/>
        <end position="1404"/>
    </location>
</feature>
<feature type="compositionally biased region" description="Low complexity" evidence="5">
    <location>
        <begin position="1086"/>
        <end position="1097"/>
    </location>
</feature>
<evidence type="ECO:0000259" key="6">
    <source>
        <dbReference type="PROSITE" id="PS50003"/>
    </source>
</evidence>
<dbReference type="SUPFAM" id="SSF48350">
    <property type="entry name" value="GTPase activation domain, GAP"/>
    <property type="match status" value="1"/>
</dbReference>